<dbReference type="Gene3D" id="3.40.50.1820">
    <property type="entry name" value="alpha/beta hydrolase"/>
    <property type="match status" value="1"/>
</dbReference>
<sequence length="335" mass="37353">MTMASIAFPQHAKILLLSTRRTYNYAYILAADSTKSTILFLHGFPSSCFDWRHQISFFASHGYGVLAPDLLGYGGTSKPASGEEYKAKKMAAEIAEILDHENLKQVHAVSHDTGSLLLSRLVNYFPDRLLSCTFLAVPYSKPGEHFDLDAVNAMAKQLLGKERFGYLKFFISDNAGEVLDQHSDSFFTLFYPADPSLWNDHVGPTGSMESWLLADHQEEMAPFITDQERLIHQKIMRGHHGPALNWYQALVHNLNEQDELESGLSIKIPCPVLMVFPAQMAAQLSAAGAQSNEIADDLTLKGVSTAGHWLQLEARDEVNSALKEFFQGHDYGVQF</sequence>
<dbReference type="GO" id="GO:0046464">
    <property type="term" value="P:acylglycerol catabolic process"/>
    <property type="evidence" value="ECO:0007669"/>
    <property type="project" value="TreeGrafter"/>
</dbReference>
<dbReference type="AlphaFoldDB" id="A0A9W9HUJ9"/>
<dbReference type="EMBL" id="JAPQKN010000006">
    <property type="protein sequence ID" value="KAJ5157682.1"/>
    <property type="molecule type" value="Genomic_DNA"/>
</dbReference>
<dbReference type="InterPro" id="IPR000639">
    <property type="entry name" value="Epox_hydrolase-like"/>
</dbReference>
<dbReference type="PANTHER" id="PTHR43798:SF33">
    <property type="entry name" value="HYDROLASE, PUTATIVE (AFU_ORTHOLOGUE AFUA_2G14860)-RELATED"/>
    <property type="match status" value="1"/>
</dbReference>
<name>A0A9W9HUJ9_9EURO</name>
<evidence type="ECO:0000259" key="1">
    <source>
        <dbReference type="Pfam" id="PF00561"/>
    </source>
</evidence>
<dbReference type="GO" id="GO:0017000">
    <property type="term" value="P:antibiotic biosynthetic process"/>
    <property type="evidence" value="ECO:0007669"/>
    <property type="project" value="UniProtKB-ARBA"/>
</dbReference>
<accession>A0A9W9HUJ9</accession>
<proteinExistence type="predicted"/>
<evidence type="ECO:0000313" key="3">
    <source>
        <dbReference type="Proteomes" id="UP001149163"/>
    </source>
</evidence>
<dbReference type="GeneID" id="81430082"/>
<evidence type="ECO:0000313" key="2">
    <source>
        <dbReference type="EMBL" id="KAJ5157682.1"/>
    </source>
</evidence>
<protein>
    <recommendedName>
        <fullName evidence="1">AB hydrolase-1 domain-containing protein</fullName>
    </recommendedName>
</protein>
<dbReference type="InterPro" id="IPR000073">
    <property type="entry name" value="AB_hydrolase_1"/>
</dbReference>
<reference evidence="2" key="2">
    <citation type="journal article" date="2023" name="IMA Fungus">
        <title>Comparative genomic study of the Penicillium genus elucidates a diverse pangenome and 15 lateral gene transfer events.</title>
        <authorList>
            <person name="Petersen C."/>
            <person name="Sorensen T."/>
            <person name="Nielsen M.R."/>
            <person name="Sondergaard T.E."/>
            <person name="Sorensen J.L."/>
            <person name="Fitzpatrick D.A."/>
            <person name="Frisvad J.C."/>
            <person name="Nielsen K.L."/>
        </authorList>
    </citation>
    <scope>NUCLEOTIDE SEQUENCE</scope>
    <source>
        <strain evidence="2">IBT 26290</strain>
    </source>
</reference>
<dbReference type="OrthoDB" id="284184at2759"/>
<dbReference type="GO" id="GO:0072330">
    <property type="term" value="P:monocarboxylic acid biosynthetic process"/>
    <property type="evidence" value="ECO:0007669"/>
    <property type="project" value="UniProtKB-ARBA"/>
</dbReference>
<gene>
    <name evidence="2" type="ORF">N7482_008782</name>
</gene>
<dbReference type="PRINTS" id="PR00412">
    <property type="entry name" value="EPOXHYDRLASE"/>
</dbReference>
<dbReference type="InterPro" id="IPR050266">
    <property type="entry name" value="AB_hydrolase_sf"/>
</dbReference>
<dbReference type="GO" id="GO:0016020">
    <property type="term" value="C:membrane"/>
    <property type="evidence" value="ECO:0007669"/>
    <property type="project" value="TreeGrafter"/>
</dbReference>
<comment type="caution">
    <text evidence="2">The sequence shown here is derived from an EMBL/GenBank/DDBJ whole genome shotgun (WGS) entry which is preliminary data.</text>
</comment>
<dbReference type="PANTHER" id="PTHR43798">
    <property type="entry name" value="MONOACYLGLYCEROL LIPASE"/>
    <property type="match status" value="1"/>
</dbReference>
<dbReference type="GO" id="GO:0047372">
    <property type="term" value="F:monoacylglycerol lipase activity"/>
    <property type="evidence" value="ECO:0007669"/>
    <property type="project" value="TreeGrafter"/>
</dbReference>
<feature type="domain" description="AB hydrolase-1" evidence="1">
    <location>
        <begin position="37"/>
        <end position="313"/>
    </location>
</feature>
<dbReference type="Proteomes" id="UP001149163">
    <property type="component" value="Unassembled WGS sequence"/>
</dbReference>
<organism evidence="2 3">
    <name type="scientific">Penicillium canariense</name>
    <dbReference type="NCBI Taxonomy" id="189055"/>
    <lineage>
        <taxon>Eukaryota</taxon>
        <taxon>Fungi</taxon>
        <taxon>Dikarya</taxon>
        <taxon>Ascomycota</taxon>
        <taxon>Pezizomycotina</taxon>
        <taxon>Eurotiomycetes</taxon>
        <taxon>Eurotiomycetidae</taxon>
        <taxon>Eurotiales</taxon>
        <taxon>Aspergillaceae</taxon>
        <taxon>Penicillium</taxon>
    </lineage>
</organism>
<dbReference type="RefSeq" id="XP_056540671.1">
    <property type="nucleotide sequence ID" value="XM_056690906.1"/>
</dbReference>
<dbReference type="Pfam" id="PF00561">
    <property type="entry name" value="Abhydrolase_1"/>
    <property type="match status" value="1"/>
</dbReference>
<reference evidence="2" key="1">
    <citation type="submission" date="2022-11" db="EMBL/GenBank/DDBJ databases">
        <authorList>
            <person name="Petersen C."/>
        </authorList>
    </citation>
    <scope>NUCLEOTIDE SEQUENCE</scope>
    <source>
        <strain evidence="2">IBT 26290</strain>
    </source>
</reference>
<dbReference type="SUPFAM" id="SSF53474">
    <property type="entry name" value="alpha/beta-Hydrolases"/>
    <property type="match status" value="1"/>
</dbReference>
<dbReference type="InterPro" id="IPR029058">
    <property type="entry name" value="AB_hydrolase_fold"/>
</dbReference>
<keyword evidence="3" id="KW-1185">Reference proteome</keyword>